<keyword evidence="1" id="KW-0067">ATP-binding</keyword>
<dbReference type="GO" id="GO:0004176">
    <property type="term" value="F:ATP-dependent peptidase activity"/>
    <property type="evidence" value="ECO:0007669"/>
    <property type="project" value="TreeGrafter"/>
</dbReference>
<evidence type="ECO:0000259" key="2">
    <source>
        <dbReference type="SMART" id="SM00382"/>
    </source>
</evidence>
<keyword evidence="1" id="KW-0547">Nucleotide-binding</keyword>
<reference evidence="3 4" key="1">
    <citation type="journal article" date="2019" name="Nat. Microbiol.">
        <title>Wide diversity of methane and short-chain alkane metabolisms in uncultured archaea.</title>
        <authorList>
            <person name="Borrel G."/>
            <person name="Adam P.S."/>
            <person name="McKay L.J."/>
            <person name="Chen L.X."/>
            <person name="Sierra-Garcia I.N."/>
            <person name="Sieber C.M."/>
            <person name="Letourneur Q."/>
            <person name="Ghozlane A."/>
            <person name="Andersen G.L."/>
            <person name="Li W.J."/>
            <person name="Hallam S.J."/>
            <person name="Muyzer G."/>
            <person name="de Oliveira V.M."/>
            <person name="Inskeep W.P."/>
            <person name="Banfield J.F."/>
            <person name="Gribaldo S."/>
        </authorList>
    </citation>
    <scope>NUCLEOTIDE SEQUENCE [LARGE SCALE GENOMIC DNA]</scope>
    <source>
        <strain evidence="3">NM1b</strain>
    </source>
</reference>
<dbReference type="AlphaFoldDB" id="A0A520KXG4"/>
<dbReference type="SUPFAM" id="SSF52540">
    <property type="entry name" value="P-loop containing nucleoside triphosphate hydrolases"/>
    <property type="match status" value="1"/>
</dbReference>
<dbReference type="InterPro" id="IPR003960">
    <property type="entry name" value="ATPase_AAA_CS"/>
</dbReference>
<dbReference type="Pfam" id="PF23900">
    <property type="entry name" value="PRS2_N"/>
    <property type="match status" value="1"/>
</dbReference>
<dbReference type="Pfam" id="PF00004">
    <property type="entry name" value="AAA"/>
    <property type="match status" value="1"/>
</dbReference>
<dbReference type="GO" id="GO:0016887">
    <property type="term" value="F:ATP hydrolysis activity"/>
    <property type="evidence" value="ECO:0007669"/>
    <property type="project" value="InterPro"/>
</dbReference>
<evidence type="ECO:0000313" key="4">
    <source>
        <dbReference type="Proteomes" id="UP000320766"/>
    </source>
</evidence>
<dbReference type="GO" id="GO:0006508">
    <property type="term" value="P:proteolysis"/>
    <property type="evidence" value="ECO:0007669"/>
    <property type="project" value="TreeGrafter"/>
</dbReference>
<organism evidence="3 4">
    <name type="scientific">Candidatus Methanolliviera hydrocarbonicum</name>
    <dbReference type="NCBI Taxonomy" id="2491085"/>
    <lineage>
        <taxon>Archaea</taxon>
        <taxon>Methanobacteriati</taxon>
        <taxon>Methanobacteriota</taxon>
        <taxon>Candidatus Methanoliparia</taxon>
        <taxon>Candidatus Methanoliparales</taxon>
        <taxon>Candidatus Methanollivieraceae</taxon>
        <taxon>Candidatus Methanolliviera</taxon>
    </lineage>
</organism>
<dbReference type="Proteomes" id="UP000320766">
    <property type="component" value="Unassembled WGS sequence"/>
</dbReference>
<dbReference type="InterPro" id="IPR003959">
    <property type="entry name" value="ATPase_AAA_core"/>
</dbReference>
<dbReference type="Gene3D" id="1.10.8.60">
    <property type="match status" value="1"/>
</dbReference>
<evidence type="ECO:0000313" key="3">
    <source>
        <dbReference type="EMBL" id="RZN70554.1"/>
    </source>
</evidence>
<protein>
    <submittedName>
        <fullName evidence="3">AAA family ATPase</fullName>
    </submittedName>
</protein>
<accession>A0A520KXG4</accession>
<dbReference type="Pfam" id="PF23902">
    <property type="entry name" value="AAA_lid_PRS2_C"/>
    <property type="match status" value="1"/>
</dbReference>
<comment type="similarity">
    <text evidence="1">Belongs to the AAA ATPase family.</text>
</comment>
<feature type="domain" description="AAA+ ATPase" evidence="2">
    <location>
        <begin position="119"/>
        <end position="254"/>
    </location>
</feature>
<dbReference type="EMBL" id="RXIL01000054">
    <property type="protein sequence ID" value="RZN70554.1"/>
    <property type="molecule type" value="Genomic_DNA"/>
</dbReference>
<dbReference type="InterPro" id="IPR027417">
    <property type="entry name" value="P-loop_NTPase"/>
</dbReference>
<dbReference type="PROSITE" id="PS00674">
    <property type="entry name" value="AAA"/>
    <property type="match status" value="1"/>
</dbReference>
<dbReference type="GO" id="GO:0005524">
    <property type="term" value="F:ATP binding"/>
    <property type="evidence" value="ECO:0007669"/>
    <property type="project" value="UniProtKB-KW"/>
</dbReference>
<dbReference type="InterPro" id="IPR003593">
    <property type="entry name" value="AAA+_ATPase"/>
</dbReference>
<dbReference type="Gene3D" id="3.40.50.300">
    <property type="entry name" value="P-loop containing nucleotide triphosphate hydrolases"/>
    <property type="match status" value="1"/>
</dbReference>
<dbReference type="InterPro" id="IPR057405">
    <property type="entry name" value="PRS2-like_N"/>
</dbReference>
<dbReference type="SMART" id="SM00382">
    <property type="entry name" value="AAA"/>
    <property type="match status" value="1"/>
</dbReference>
<sequence length="340" mass="39086">MTSGEEEYPIVKNKKVFERYMREQWIGLKIKKGDYLFDGRMYPGFAFEVVIAEPENSMIDEETTILLEDDTLEEEKEVGIQRREYDIQFKDVIGQDLAKKKCKLIKKFLDEPEKFRGWEPRNVLFYGPAGTGKTMMAKALVSETNVNLIGINATNLIGEHVGEGSANIHRLYDYAEKDAPCIIFIDEIDAIALDRRYQELRGDVSEIVNALITEMDGITDRRGVCLIAATNMADMLDSAIKSRFEEEIEFRLPDRKERLEILEVYAKKYPISLSKDVDLEKIADSTEGFSGRDLTDKILKVALHRAILDDEKEVKTEYLNCALEELGEKKRKNVPDTLYR</sequence>
<dbReference type="CDD" id="cd19481">
    <property type="entry name" value="RecA-like_protease"/>
    <property type="match status" value="1"/>
</dbReference>
<dbReference type="PANTHER" id="PTHR23076">
    <property type="entry name" value="METALLOPROTEASE M41 FTSH"/>
    <property type="match status" value="1"/>
</dbReference>
<proteinExistence type="inferred from homology"/>
<comment type="caution">
    <text evidence="3">The sequence shown here is derived from an EMBL/GenBank/DDBJ whole genome shotgun (WGS) entry which is preliminary data.</text>
</comment>
<dbReference type="PANTHER" id="PTHR23076:SF97">
    <property type="entry name" value="ATP-DEPENDENT ZINC METALLOPROTEASE YME1L1"/>
    <property type="match status" value="1"/>
</dbReference>
<evidence type="ECO:0000256" key="1">
    <source>
        <dbReference type="RuleBase" id="RU003651"/>
    </source>
</evidence>
<dbReference type="InterPro" id="IPR057408">
    <property type="entry name" value="PRS2_C_AAA_lid"/>
</dbReference>
<gene>
    <name evidence="3" type="ORF">EF807_03170</name>
</gene>
<name>A0A520KXG4_9EURY</name>